<keyword evidence="2" id="KW-1185">Reference proteome</keyword>
<evidence type="ECO:0000313" key="2">
    <source>
        <dbReference type="Proteomes" id="UP000467252"/>
    </source>
</evidence>
<evidence type="ECO:0000313" key="1">
    <source>
        <dbReference type="EMBL" id="BBY82293.1"/>
    </source>
</evidence>
<organism evidence="1 2">
    <name type="scientific">Mycolicibacterium pulveris</name>
    <name type="common">Mycobacterium pulveris</name>
    <dbReference type="NCBI Taxonomy" id="36813"/>
    <lineage>
        <taxon>Bacteria</taxon>
        <taxon>Bacillati</taxon>
        <taxon>Actinomycetota</taxon>
        <taxon>Actinomycetes</taxon>
        <taxon>Mycobacteriales</taxon>
        <taxon>Mycobacteriaceae</taxon>
        <taxon>Mycolicibacterium</taxon>
    </lineage>
</organism>
<proteinExistence type="predicted"/>
<dbReference type="AlphaFoldDB" id="A0A7I7UN75"/>
<sequence length="60" mass="6719">MNNPIRLSKRQNGGVHIIQGKSFVLLDRDEALKLIADMQNLISADSPPRAETMNKIDTRS</sequence>
<accession>A0A7I7UN75</accession>
<reference evidence="1 2" key="1">
    <citation type="journal article" date="2019" name="Emerg. Microbes Infect.">
        <title>Comprehensive subspecies identification of 175 nontuberculous mycobacteria species based on 7547 genomic profiles.</title>
        <authorList>
            <person name="Matsumoto Y."/>
            <person name="Kinjo T."/>
            <person name="Motooka D."/>
            <person name="Nabeya D."/>
            <person name="Jung N."/>
            <person name="Uechi K."/>
            <person name="Horii T."/>
            <person name="Iida T."/>
            <person name="Fujita J."/>
            <person name="Nakamura S."/>
        </authorList>
    </citation>
    <scope>NUCLEOTIDE SEQUENCE [LARGE SCALE GENOMIC DNA]</scope>
    <source>
        <strain evidence="1 2">JCM 6370</strain>
    </source>
</reference>
<gene>
    <name evidence="1" type="ORF">MPUL_34510</name>
</gene>
<name>A0A7I7UN75_MYCPV</name>
<protein>
    <submittedName>
        <fullName evidence="1">Uncharacterized protein</fullName>
    </submittedName>
</protein>
<dbReference type="EMBL" id="AP022599">
    <property type="protein sequence ID" value="BBY82293.1"/>
    <property type="molecule type" value="Genomic_DNA"/>
</dbReference>
<dbReference type="Proteomes" id="UP000467252">
    <property type="component" value="Chromosome"/>
</dbReference>